<accession>A0A1F6TIV7</accession>
<proteinExistence type="predicted"/>
<evidence type="ECO:0000313" key="1">
    <source>
        <dbReference type="EMBL" id="OGI45006.1"/>
    </source>
</evidence>
<protein>
    <submittedName>
        <fullName evidence="1">Uncharacterized protein</fullName>
    </submittedName>
</protein>
<sequence length="66" mass="7315">MKQGKFPPGWDEERVKKVLAHYETQSGEEAVAEDEAAFETAGQTVMEVPTELVPAVRELIAKRKSA</sequence>
<reference evidence="1 2" key="1">
    <citation type="journal article" date="2016" name="Nat. Commun.">
        <title>Thousands of microbial genomes shed light on interconnected biogeochemical processes in an aquifer system.</title>
        <authorList>
            <person name="Anantharaman K."/>
            <person name="Brown C.T."/>
            <person name="Hug L.A."/>
            <person name="Sharon I."/>
            <person name="Castelle C.J."/>
            <person name="Probst A.J."/>
            <person name="Thomas B.C."/>
            <person name="Singh A."/>
            <person name="Wilkins M.J."/>
            <person name="Karaoz U."/>
            <person name="Brodie E.L."/>
            <person name="Williams K.H."/>
            <person name="Hubbard S.S."/>
            <person name="Banfield J.F."/>
        </authorList>
    </citation>
    <scope>NUCLEOTIDE SEQUENCE [LARGE SCALE GENOMIC DNA]</scope>
</reference>
<gene>
    <name evidence="1" type="ORF">A2637_00895</name>
</gene>
<dbReference type="EMBL" id="MFSY01000103">
    <property type="protein sequence ID" value="OGI45006.1"/>
    <property type="molecule type" value="Genomic_DNA"/>
</dbReference>
<organism evidence="1 2">
    <name type="scientific">Candidatus Muproteobacteria bacterium RIFCSPHIGHO2_01_FULL_65_16</name>
    <dbReference type="NCBI Taxonomy" id="1817764"/>
    <lineage>
        <taxon>Bacteria</taxon>
        <taxon>Pseudomonadati</taxon>
        <taxon>Pseudomonadota</taxon>
        <taxon>Candidatus Muproteobacteria</taxon>
    </lineage>
</organism>
<dbReference type="Proteomes" id="UP000179360">
    <property type="component" value="Unassembled WGS sequence"/>
</dbReference>
<dbReference type="AlphaFoldDB" id="A0A1F6TIV7"/>
<comment type="caution">
    <text evidence="1">The sequence shown here is derived from an EMBL/GenBank/DDBJ whole genome shotgun (WGS) entry which is preliminary data.</text>
</comment>
<name>A0A1F6TIV7_9PROT</name>
<evidence type="ECO:0000313" key="2">
    <source>
        <dbReference type="Proteomes" id="UP000179360"/>
    </source>
</evidence>